<sequence length="307" mass="33446">MFKKNRSTEVLASMEEIIDRALAEDLGWRDITTEALIPSDQRGIASIIVKSEGILAGIEVAKKVFRKVDPELKMDVLLEDGSRIKASDVIARVEGKVASILKAERVALNFLQRLSGIATETNRYVKAVEGLPVQIMDTRKTTPSLRVLEKYAVRVGGGENHRMNLGDGILIKDNHLAALRSRGLSLKEIIAKARQNAPLSLRGIPSRSNLEARQIQIEVEVKTVPEALEAAEAGADVVMLDNMSLGDMRQAVKMIHGRALIEASGGITLDKVRDVAETGVDFISVGALTHSVKALDISLEVESPSWQ</sequence>
<dbReference type="PIRSF" id="PIRSF006250">
    <property type="entry name" value="NadC_ModD"/>
    <property type="match status" value="1"/>
</dbReference>
<evidence type="ECO:0000256" key="10">
    <source>
        <dbReference type="ARBA" id="ARBA00047445"/>
    </source>
</evidence>
<gene>
    <name evidence="14" type="ORF">S03H2_10682</name>
</gene>
<dbReference type="SUPFAM" id="SSF51690">
    <property type="entry name" value="Nicotinate/Quinolinate PRTase C-terminal domain-like"/>
    <property type="match status" value="1"/>
</dbReference>
<name>X1GVJ8_9ZZZZ</name>
<evidence type="ECO:0000256" key="9">
    <source>
        <dbReference type="ARBA" id="ARBA00033102"/>
    </source>
</evidence>
<dbReference type="InterPro" id="IPR036068">
    <property type="entry name" value="Nicotinate_pribotase-like_C"/>
</dbReference>
<dbReference type="SUPFAM" id="SSF54675">
    <property type="entry name" value="Nicotinate/Quinolinate PRTase N-terminal domain-like"/>
    <property type="match status" value="1"/>
</dbReference>
<dbReference type="GO" id="GO:0005737">
    <property type="term" value="C:cytoplasm"/>
    <property type="evidence" value="ECO:0007669"/>
    <property type="project" value="TreeGrafter"/>
</dbReference>
<dbReference type="InterPro" id="IPR022412">
    <property type="entry name" value="Quinolinate_PRibosylTrfase_N"/>
</dbReference>
<reference evidence="14" key="1">
    <citation type="journal article" date="2014" name="Front. Microbiol.">
        <title>High frequency of phylogenetically diverse reductive dehalogenase-homologous genes in deep subseafloor sedimentary metagenomes.</title>
        <authorList>
            <person name="Kawai M."/>
            <person name="Futagami T."/>
            <person name="Toyoda A."/>
            <person name="Takaki Y."/>
            <person name="Nishi S."/>
            <person name="Hori S."/>
            <person name="Arai W."/>
            <person name="Tsubouchi T."/>
            <person name="Morono Y."/>
            <person name="Uchiyama I."/>
            <person name="Ito T."/>
            <person name="Fujiyama A."/>
            <person name="Inagaki F."/>
            <person name="Takami H."/>
        </authorList>
    </citation>
    <scope>NUCLEOTIDE SEQUENCE</scope>
    <source>
        <strain evidence="14">Expedition CK06-06</strain>
    </source>
</reference>
<dbReference type="PANTHER" id="PTHR32179:SF3">
    <property type="entry name" value="NICOTINATE-NUCLEOTIDE PYROPHOSPHORYLASE [CARBOXYLATING]"/>
    <property type="match status" value="1"/>
</dbReference>
<comment type="catalytic activity">
    <reaction evidence="10">
        <text>nicotinate beta-D-ribonucleotide + CO2 + diphosphate = quinolinate + 5-phospho-alpha-D-ribose 1-diphosphate + 2 H(+)</text>
        <dbReference type="Rhea" id="RHEA:12733"/>
        <dbReference type="ChEBI" id="CHEBI:15378"/>
        <dbReference type="ChEBI" id="CHEBI:16526"/>
        <dbReference type="ChEBI" id="CHEBI:29959"/>
        <dbReference type="ChEBI" id="CHEBI:33019"/>
        <dbReference type="ChEBI" id="CHEBI:57502"/>
        <dbReference type="ChEBI" id="CHEBI:58017"/>
        <dbReference type="EC" id="2.4.2.19"/>
    </reaction>
</comment>
<dbReference type="UniPathway" id="UPA00253">
    <property type="reaction ID" value="UER00331"/>
</dbReference>
<dbReference type="Gene3D" id="3.90.1170.20">
    <property type="entry name" value="Quinolinate phosphoribosyl transferase, N-terminal domain"/>
    <property type="match status" value="1"/>
</dbReference>
<dbReference type="InterPro" id="IPR027277">
    <property type="entry name" value="NadC/ModD"/>
</dbReference>
<keyword evidence="6" id="KW-0662">Pyridine nucleotide biosynthesis</keyword>
<dbReference type="Pfam" id="PF01729">
    <property type="entry name" value="QRPTase_C"/>
    <property type="match status" value="1"/>
</dbReference>
<dbReference type="Pfam" id="PF02749">
    <property type="entry name" value="QRPTase_N"/>
    <property type="match status" value="1"/>
</dbReference>
<evidence type="ECO:0000259" key="13">
    <source>
        <dbReference type="Pfam" id="PF02749"/>
    </source>
</evidence>
<feature type="domain" description="Quinolinate phosphoribosyl transferase C-terminal" evidence="12">
    <location>
        <begin position="117"/>
        <end position="300"/>
    </location>
</feature>
<evidence type="ECO:0000256" key="11">
    <source>
        <dbReference type="ARBA" id="ARBA00069173"/>
    </source>
</evidence>
<comment type="caution">
    <text evidence="14">The sequence shown here is derived from an EMBL/GenBank/DDBJ whole genome shotgun (WGS) entry which is preliminary data.</text>
</comment>
<dbReference type="InterPro" id="IPR004393">
    <property type="entry name" value="NadC"/>
</dbReference>
<feature type="domain" description="Quinolinate phosphoribosyl transferase N-terminal" evidence="13">
    <location>
        <begin position="30"/>
        <end position="115"/>
    </location>
</feature>
<organism evidence="14">
    <name type="scientific">marine sediment metagenome</name>
    <dbReference type="NCBI Taxonomy" id="412755"/>
    <lineage>
        <taxon>unclassified sequences</taxon>
        <taxon>metagenomes</taxon>
        <taxon>ecological metagenomes</taxon>
    </lineage>
</organism>
<dbReference type="FunFam" id="3.90.1170.20:FF:000001">
    <property type="entry name" value="Nicotinate-nucleotide diphosphorylase (Carboxylating)"/>
    <property type="match status" value="1"/>
</dbReference>
<dbReference type="EC" id="2.4.2.19" evidence="5"/>
<dbReference type="EMBL" id="BARU01005483">
    <property type="protein sequence ID" value="GAH37013.1"/>
    <property type="molecule type" value="Genomic_DNA"/>
</dbReference>
<protein>
    <recommendedName>
        <fullName evidence="11">Probable nicotinate-nucleotide pyrophosphorylase [carboxylating]</fullName>
        <ecNumber evidence="5">2.4.2.19</ecNumber>
    </recommendedName>
    <alternativeName>
        <fullName evidence="9">Quinolinate phosphoribosyltransferase [decarboxylating]</fullName>
    </alternativeName>
</protein>
<dbReference type="PANTHER" id="PTHR32179">
    <property type="entry name" value="NICOTINATE-NUCLEOTIDE PYROPHOSPHORYLASE [CARBOXYLATING]"/>
    <property type="match status" value="1"/>
</dbReference>
<evidence type="ECO:0000256" key="3">
    <source>
        <dbReference type="ARBA" id="ARBA00009400"/>
    </source>
</evidence>
<dbReference type="GO" id="GO:0034213">
    <property type="term" value="P:quinolinate catabolic process"/>
    <property type="evidence" value="ECO:0007669"/>
    <property type="project" value="TreeGrafter"/>
</dbReference>
<evidence type="ECO:0000256" key="1">
    <source>
        <dbReference type="ARBA" id="ARBA00003237"/>
    </source>
</evidence>
<keyword evidence="8" id="KW-0808">Transferase</keyword>
<dbReference type="AlphaFoldDB" id="X1GVJ8"/>
<dbReference type="NCBIfam" id="TIGR00078">
    <property type="entry name" value="nadC"/>
    <property type="match status" value="1"/>
</dbReference>
<comment type="subunit">
    <text evidence="4">Hexamer formed by 3 homodimers.</text>
</comment>
<dbReference type="FunFam" id="3.20.20.70:FF:000030">
    <property type="entry name" value="Nicotinate-nucleotide pyrophosphorylase, carboxylating"/>
    <property type="match status" value="1"/>
</dbReference>
<evidence type="ECO:0000256" key="6">
    <source>
        <dbReference type="ARBA" id="ARBA00022642"/>
    </source>
</evidence>
<evidence type="ECO:0000256" key="4">
    <source>
        <dbReference type="ARBA" id="ARBA00011218"/>
    </source>
</evidence>
<dbReference type="CDD" id="cd01572">
    <property type="entry name" value="QPRTase"/>
    <property type="match status" value="1"/>
</dbReference>
<dbReference type="InterPro" id="IPR013785">
    <property type="entry name" value="Aldolase_TIM"/>
</dbReference>
<dbReference type="GO" id="GO:0009435">
    <property type="term" value="P:NAD+ biosynthetic process"/>
    <property type="evidence" value="ECO:0007669"/>
    <property type="project" value="UniProtKB-UniPathway"/>
</dbReference>
<evidence type="ECO:0000256" key="8">
    <source>
        <dbReference type="ARBA" id="ARBA00022679"/>
    </source>
</evidence>
<keyword evidence="7" id="KW-0328">Glycosyltransferase</keyword>
<comment type="function">
    <text evidence="1">Involved in the catabolism of quinolinic acid (QA).</text>
</comment>
<dbReference type="GO" id="GO:0004514">
    <property type="term" value="F:nicotinate-nucleotide diphosphorylase (carboxylating) activity"/>
    <property type="evidence" value="ECO:0007669"/>
    <property type="project" value="UniProtKB-EC"/>
</dbReference>
<evidence type="ECO:0000256" key="5">
    <source>
        <dbReference type="ARBA" id="ARBA00011944"/>
    </source>
</evidence>
<accession>X1GVJ8</accession>
<dbReference type="Gene3D" id="3.20.20.70">
    <property type="entry name" value="Aldolase class I"/>
    <property type="match status" value="1"/>
</dbReference>
<evidence type="ECO:0000259" key="12">
    <source>
        <dbReference type="Pfam" id="PF01729"/>
    </source>
</evidence>
<dbReference type="InterPro" id="IPR002638">
    <property type="entry name" value="Quinolinate_PRibosylTrfase_C"/>
</dbReference>
<dbReference type="InterPro" id="IPR037128">
    <property type="entry name" value="Quinolinate_PRibosylTase_N_sf"/>
</dbReference>
<evidence type="ECO:0000313" key="14">
    <source>
        <dbReference type="EMBL" id="GAH37013.1"/>
    </source>
</evidence>
<evidence type="ECO:0000256" key="2">
    <source>
        <dbReference type="ARBA" id="ARBA00004893"/>
    </source>
</evidence>
<evidence type="ECO:0000256" key="7">
    <source>
        <dbReference type="ARBA" id="ARBA00022676"/>
    </source>
</evidence>
<comment type="pathway">
    <text evidence="2">Cofactor biosynthesis; NAD(+) biosynthesis; nicotinate D-ribonucleotide from quinolinate: step 1/1.</text>
</comment>
<comment type="similarity">
    <text evidence="3">Belongs to the NadC/ModD family.</text>
</comment>
<proteinExistence type="inferred from homology"/>